<dbReference type="CDD" id="cd16449">
    <property type="entry name" value="RING-HC"/>
    <property type="match status" value="1"/>
</dbReference>
<proteinExistence type="predicted"/>
<dbReference type="OrthoDB" id="426657at2759"/>
<dbReference type="Gene3D" id="3.30.40.10">
    <property type="entry name" value="Zinc/RING finger domain, C3HC4 (zinc finger)"/>
    <property type="match status" value="1"/>
</dbReference>
<dbReference type="PROSITE" id="PS50089">
    <property type="entry name" value="ZF_RING_2"/>
    <property type="match status" value="1"/>
</dbReference>
<evidence type="ECO:0000256" key="1">
    <source>
        <dbReference type="ARBA" id="ARBA00022723"/>
    </source>
</evidence>
<dbReference type="Gramene" id="CMT287CT">
    <property type="protein sequence ID" value="CMT287CT"/>
    <property type="gene ID" value="CMT287C"/>
</dbReference>
<evidence type="ECO:0000313" key="7">
    <source>
        <dbReference type="EMBL" id="BAM83260.1"/>
    </source>
</evidence>
<accession>M1V7P4</accession>
<sequence>MKYGHRLRAFYEVFGAADQVGPDGTAPDARERPAPGTAPKSRTSDWHRQVEPEVVCDVAENAGRDSSAGYETSASSGAGGGRGSSQRSLSPVPAEDTTSEADPLPDAAVMGPRAPASQLPDLRSELGDRYRALYAMYKAGKAAVRCIRATMDEHAPRAHHRTSVPPEALGRRSRYLKLLGNNLQLSRIPSDLEQVFDAVWVFFDSIIREIGAFRRVFEERTADLQCRLDVLRQQGASSSVRGALELGAEAEQVLVCLQIAQVAIGKILKKFTKALALIASDEAAARGWHGWDVADVREDALEGAGQSESEQSSTTTTSATPAGSGGRSDADGVDKRRGGTRGVGNAAPNAIQDAKLERAVRLAMCGSLSSALALDPSEEAPPLVLVTRLRRFLVQQPFVCDQRRLGFLADLRHRKDCAVLALHRILESLTPAATGDDAALGGAPTGQLHTAAACAPGRGVDGDQRTLGALTLLRHVLDDVPPPGEYSLHAPSAHLPALPPGGRVRPFAEECRLLARQLESQLAAYNPTTDPSSPYEVATRFYLANVAASGPAVTAEAFLRAARSVPMHFLCPICLDMLFETVELPCRHRFCEVCIQEARFSAELQGATLSCPLCQPGLYRRHCCETADTSAVQAARHASASPEECVSSAERDALSPADACARTEQRERRASSIDGLLRAAFPAQWRLRERQARATREMLERRRRFRERVAHLDAAKLRSSGNLESVARKRFHWVCQCFGDRSGRARPVATPPPSAGDAVADVEPAADGRRAGLVDARAGVLGDPKPDAAAQTQGKPATSVPQNRARSACSIA</sequence>
<keyword evidence="2 4" id="KW-0863">Zinc-finger</keyword>
<evidence type="ECO:0000256" key="2">
    <source>
        <dbReference type="ARBA" id="ARBA00022771"/>
    </source>
</evidence>
<dbReference type="EMBL" id="AP006502">
    <property type="protein sequence ID" value="BAM83260.1"/>
    <property type="molecule type" value="Genomic_DNA"/>
</dbReference>
<evidence type="ECO:0000256" key="5">
    <source>
        <dbReference type="SAM" id="MobiDB-lite"/>
    </source>
</evidence>
<feature type="compositionally biased region" description="Low complexity" evidence="5">
    <location>
        <begin position="302"/>
        <end position="322"/>
    </location>
</feature>
<keyword evidence="3" id="KW-0862">Zinc</keyword>
<feature type="region of interest" description="Disordered" evidence="5">
    <location>
        <begin position="778"/>
        <end position="812"/>
    </location>
</feature>
<keyword evidence="8" id="KW-1185">Reference proteome</keyword>
<feature type="domain" description="RING-type" evidence="6">
    <location>
        <begin position="571"/>
        <end position="615"/>
    </location>
</feature>
<dbReference type="InterPro" id="IPR001841">
    <property type="entry name" value="Znf_RING"/>
</dbReference>
<dbReference type="InterPro" id="IPR018957">
    <property type="entry name" value="Znf_C3HC4_RING-type"/>
</dbReference>
<evidence type="ECO:0000256" key="3">
    <source>
        <dbReference type="ARBA" id="ARBA00022833"/>
    </source>
</evidence>
<keyword evidence="1" id="KW-0479">Metal-binding</keyword>
<feature type="compositionally biased region" description="Basic and acidic residues" evidence="5">
    <location>
        <begin position="42"/>
        <end position="51"/>
    </location>
</feature>
<feature type="compositionally biased region" description="Low complexity" evidence="5">
    <location>
        <begin position="66"/>
        <end position="76"/>
    </location>
</feature>
<dbReference type="PROSITE" id="PS00518">
    <property type="entry name" value="ZF_RING_1"/>
    <property type="match status" value="1"/>
</dbReference>
<evidence type="ECO:0000259" key="6">
    <source>
        <dbReference type="PROSITE" id="PS50089"/>
    </source>
</evidence>
<evidence type="ECO:0000313" key="8">
    <source>
        <dbReference type="Proteomes" id="UP000007014"/>
    </source>
</evidence>
<evidence type="ECO:0000256" key="4">
    <source>
        <dbReference type="PROSITE-ProRule" id="PRU00175"/>
    </source>
</evidence>
<dbReference type="GO" id="GO:0008270">
    <property type="term" value="F:zinc ion binding"/>
    <property type="evidence" value="ECO:0007669"/>
    <property type="project" value="UniProtKB-KW"/>
</dbReference>
<reference evidence="7 8" key="2">
    <citation type="journal article" date="2007" name="BMC Biol.">
        <title>A 100%-complete sequence reveals unusually simple genomic features in the hot-spring red alga Cyanidioschyzon merolae.</title>
        <authorList>
            <person name="Nozaki H."/>
            <person name="Takano H."/>
            <person name="Misumi O."/>
            <person name="Terasawa K."/>
            <person name="Matsuzaki M."/>
            <person name="Maruyama S."/>
            <person name="Nishida K."/>
            <person name="Yagisawa F."/>
            <person name="Yoshida Y."/>
            <person name="Fujiwara T."/>
            <person name="Takio S."/>
            <person name="Tamura K."/>
            <person name="Chung S.J."/>
            <person name="Nakamura S."/>
            <person name="Kuroiwa H."/>
            <person name="Tanaka K."/>
            <person name="Sato N."/>
            <person name="Kuroiwa T."/>
        </authorList>
    </citation>
    <scope>NUCLEOTIDE SEQUENCE [LARGE SCALE GENOMIC DNA]</scope>
    <source>
        <strain evidence="7 8">10D</strain>
    </source>
</reference>
<dbReference type="Pfam" id="PF00097">
    <property type="entry name" value="zf-C3HC4"/>
    <property type="match status" value="1"/>
</dbReference>
<organism evidence="7 8">
    <name type="scientific">Cyanidioschyzon merolae (strain NIES-3377 / 10D)</name>
    <name type="common">Unicellular red alga</name>
    <dbReference type="NCBI Taxonomy" id="280699"/>
    <lineage>
        <taxon>Eukaryota</taxon>
        <taxon>Rhodophyta</taxon>
        <taxon>Bangiophyceae</taxon>
        <taxon>Cyanidiales</taxon>
        <taxon>Cyanidiaceae</taxon>
        <taxon>Cyanidioschyzon</taxon>
    </lineage>
</organism>
<dbReference type="RefSeq" id="XP_005539296.1">
    <property type="nucleotide sequence ID" value="XM_005539239.1"/>
</dbReference>
<dbReference type="KEGG" id="cme:CYME_CMT287C"/>
<dbReference type="SUPFAM" id="SSF57850">
    <property type="entry name" value="RING/U-box"/>
    <property type="match status" value="1"/>
</dbReference>
<protein>
    <recommendedName>
        <fullName evidence="6">RING-type domain-containing protein</fullName>
    </recommendedName>
</protein>
<name>M1V7P4_CYAM1</name>
<dbReference type="InterPro" id="IPR013083">
    <property type="entry name" value="Znf_RING/FYVE/PHD"/>
</dbReference>
<dbReference type="SMART" id="SM00184">
    <property type="entry name" value="RING"/>
    <property type="match status" value="1"/>
</dbReference>
<feature type="compositionally biased region" description="Basic and acidic residues" evidence="5">
    <location>
        <begin position="328"/>
        <end position="337"/>
    </location>
</feature>
<feature type="region of interest" description="Disordered" evidence="5">
    <location>
        <begin position="15"/>
        <end position="122"/>
    </location>
</feature>
<dbReference type="Proteomes" id="UP000007014">
    <property type="component" value="Chromosome 20"/>
</dbReference>
<dbReference type="InterPro" id="IPR017907">
    <property type="entry name" value="Znf_RING_CS"/>
</dbReference>
<gene>
    <name evidence="7" type="ORF">CYME_CMT287C</name>
</gene>
<dbReference type="HOGENOM" id="CLU_347608_0_0_1"/>
<dbReference type="GeneID" id="16997994"/>
<dbReference type="AlphaFoldDB" id="M1V7P4"/>
<feature type="compositionally biased region" description="Polar residues" evidence="5">
    <location>
        <begin position="790"/>
        <end position="805"/>
    </location>
</feature>
<feature type="region of interest" description="Disordered" evidence="5">
    <location>
        <begin position="301"/>
        <end position="347"/>
    </location>
</feature>
<reference evidence="7 8" key="1">
    <citation type="journal article" date="2004" name="Nature">
        <title>Genome sequence of the ultrasmall unicellular red alga Cyanidioschyzon merolae 10D.</title>
        <authorList>
            <person name="Matsuzaki M."/>
            <person name="Misumi O."/>
            <person name="Shin-i T."/>
            <person name="Maruyama S."/>
            <person name="Takahara M."/>
            <person name="Miyagishima S."/>
            <person name="Mori T."/>
            <person name="Nishida K."/>
            <person name="Yagisawa F."/>
            <person name="Nishida K."/>
            <person name="Yoshida Y."/>
            <person name="Nishimura Y."/>
            <person name="Nakao S."/>
            <person name="Kobayashi T."/>
            <person name="Momoyama Y."/>
            <person name="Higashiyama T."/>
            <person name="Minoda A."/>
            <person name="Sano M."/>
            <person name="Nomoto H."/>
            <person name="Oishi K."/>
            <person name="Hayashi H."/>
            <person name="Ohta F."/>
            <person name="Nishizaka S."/>
            <person name="Haga S."/>
            <person name="Miura S."/>
            <person name="Morishita T."/>
            <person name="Kabeya Y."/>
            <person name="Terasawa K."/>
            <person name="Suzuki Y."/>
            <person name="Ishii Y."/>
            <person name="Asakawa S."/>
            <person name="Takano H."/>
            <person name="Ohta N."/>
            <person name="Kuroiwa H."/>
            <person name="Tanaka K."/>
            <person name="Shimizu N."/>
            <person name="Sugano S."/>
            <person name="Sato N."/>
            <person name="Nozaki H."/>
            <person name="Ogasawara N."/>
            <person name="Kohara Y."/>
            <person name="Kuroiwa T."/>
        </authorList>
    </citation>
    <scope>NUCLEOTIDE SEQUENCE [LARGE SCALE GENOMIC DNA]</scope>
    <source>
        <strain evidence="7 8">10D</strain>
    </source>
</reference>